<organism evidence="2 3">
    <name type="scientific">Shewanella surugensis</name>
    <dbReference type="NCBI Taxonomy" id="212020"/>
    <lineage>
        <taxon>Bacteria</taxon>
        <taxon>Pseudomonadati</taxon>
        <taxon>Pseudomonadota</taxon>
        <taxon>Gammaproteobacteria</taxon>
        <taxon>Alteromonadales</taxon>
        <taxon>Shewanellaceae</taxon>
        <taxon>Shewanella</taxon>
    </lineage>
</organism>
<dbReference type="Gene3D" id="3.30.110.170">
    <property type="entry name" value="Protein of unknown function (DUF541), domain 1"/>
    <property type="match status" value="1"/>
</dbReference>
<proteinExistence type="predicted"/>
<name>A0ABT0L8Z0_9GAMM</name>
<dbReference type="Pfam" id="PF04402">
    <property type="entry name" value="SIMPL"/>
    <property type="match status" value="1"/>
</dbReference>
<dbReference type="PANTHER" id="PTHR34387:SF1">
    <property type="entry name" value="PERIPLASMIC IMMUNOGENIC PROTEIN"/>
    <property type="match status" value="1"/>
</dbReference>
<gene>
    <name evidence="2" type="ORF">L2764_06315</name>
</gene>
<evidence type="ECO:0000313" key="2">
    <source>
        <dbReference type="EMBL" id="MCL1124100.1"/>
    </source>
</evidence>
<reference evidence="2 3" key="1">
    <citation type="submission" date="2022-01" db="EMBL/GenBank/DDBJ databases">
        <title>Whole genome-based taxonomy of the Shewanellaceae.</title>
        <authorList>
            <person name="Martin-Rodriguez A.J."/>
        </authorList>
    </citation>
    <scope>NUCLEOTIDE SEQUENCE [LARGE SCALE GENOMIC DNA]</scope>
    <source>
        <strain evidence="2 3">DSM 17177</strain>
    </source>
</reference>
<dbReference type="Gene3D" id="3.30.70.2970">
    <property type="entry name" value="Protein of unknown function (DUF541), domain 2"/>
    <property type="match status" value="1"/>
</dbReference>
<evidence type="ECO:0000313" key="3">
    <source>
        <dbReference type="Proteomes" id="UP001203423"/>
    </source>
</evidence>
<keyword evidence="1" id="KW-0732">Signal</keyword>
<dbReference type="RefSeq" id="WP_248939382.1">
    <property type="nucleotide sequence ID" value="NZ_JAKIKS010000017.1"/>
</dbReference>
<feature type="signal peptide" evidence="1">
    <location>
        <begin position="1"/>
        <end position="21"/>
    </location>
</feature>
<dbReference type="PANTHER" id="PTHR34387">
    <property type="entry name" value="SLR1258 PROTEIN"/>
    <property type="match status" value="1"/>
</dbReference>
<comment type="caution">
    <text evidence="2">The sequence shown here is derived from an EMBL/GenBank/DDBJ whole genome shotgun (WGS) entry which is preliminary data.</text>
</comment>
<protein>
    <submittedName>
        <fullName evidence="2">SIMPL domain-containing protein</fullName>
    </submittedName>
</protein>
<dbReference type="EMBL" id="JAKIKS010000017">
    <property type="protein sequence ID" value="MCL1124100.1"/>
    <property type="molecule type" value="Genomic_DNA"/>
</dbReference>
<dbReference type="InterPro" id="IPR052022">
    <property type="entry name" value="26kDa_periplasmic_antigen"/>
</dbReference>
<dbReference type="Proteomes" id="UP001203423">
    <property type="component" value="Unassembled WGS sequence"/>
</dbReference>
<sequence>MKKHLRLLSTICIITSTSVIAEPLNYNLYHISTIARTDVSNDIMKVTLLASSQSQDAAQANDKVNKQMASALKSLSKTDEIKYATTNYQTRPIYKDQQIVAWKTSQQLELTSKNMPSLTQEIGQLQNKLNITAIGFEISPFVRQETQNQLSVDALNQFKQQAELIQKNMGASDFQIVTVNINTGNQHASYPRTLMKSEMALSTPVVKGGTSTVNVEASGQIQLMFN</sequence>
<feature type="chain" id="PRO_5046780640" evidence="1">
    <location>
        <begin position="22"/>
        <end position="226"/>
    </location>
</feature>
<dbReference type="InterPro" id="IPR007497">
    <property type="entry name" value="SIMPL/DUF541"/>
</dbReference>
<evidence type="ECO:0000256" key="1">
    <source>
        <dbReference type="SAM" id="SignalP"/>
    </source>
</evidence>
<accession>A0ABT0L8Z0</accession>
<keyword evidence="3" id="KW-1185">Reference proteome</keyword>